<gene>
    <name evidence="9" type="ORF">AFM12_00545</name>
</gene>
<comment type="caution">
    <text evidence="9">The sequence shown here is derived from an EMBL/GenBank/DDBJ whole genome shotgun (WGS) entry which is preliminary data.</text>
</comment>
<keyword evidence="7 8" id="KW-0472">Membrane</keyword>
<evidence type="ECO:0000256" key="3">
    <source>
        <dbReference type="ARBA" id="ARBA00022448"/>
    </source>
</evidence>
<keyword evidence="10" id="KW-1185">Reference proteome</keyword>
<reference evidence="9 10" key="1">
    <citation type="submission" date="2015-07" db="EMBL/GenBank/DDBJ databases">
        <title>The draft genome sequence of Leadbetterella sp. JN14-9.</title>
        <authorList>
            <person name="Liu Y."/>
            <person name="Du J."/>
            <person name="Shao Z."/>
        </authorList>
    </citation>
    <scope>NUCLEOTIDE SEQUENCE [LARGE SCALE GENOMIC DNA]</scope>
    <source>
        <strain evidence="9 10">JN14-9</strain>
    </source>
</reference>
<evidence type="ECO:0000256" key="2">
    <source>
        <dbReference type="ARBA" id="ARBA00009142"/>
    </source>
</evidence>
<accession>A0A0P7C9J6</accession>
<dbReference type="Proteomes" id="UP000050454">
    <property type="component" value="Unassembled WGS sequence"/>
</dbReference>
<dbReference type="EMBL" id="LGTQ01000005">
    <property type="protein sequence ID" value="KPM49171.1"/>
    <property type="molecule type" value="Genomic_DNA"/>
</dbReference>
<sequence length="244" mass="26623">MLLPEILFYFLTLLAEVLGTVGGFGSSVFFVPMAGFFYDFQAVLGLTAFYHLFSNISKIVLFFKGIDRRIFLLIGLPSIAMVIIGAYFSQFLSGGLGGLILGLFLFSFSLFLLIKPNFVLKQTAGNSIFGGGLSGFAAGFLGTGGAVRGLTLASFDVPKATFLATSALIDFGVDGSRFFVYLAQGYITKDMLYKAPILLVISFVGTYIGKRMLTQISQENFRKIALWLILLIGLVAIVRYFFES</sequence>
<dbReference type="PATRIC" id="fig|1605367.3.peg.1437"/>
<feature type="transmembrane region" description="Helical" evidence="8">
    <location>
        <begin position="221"/>
        <end position="242"/>
    </location>
</feature>
<feature type="transmembrane region" description="Helical" evidence="8">
    <location>
        <begin position="191"/>
        <end position="209"/>
    </location>
</feature>
<evidence type="ECO:0000313" key="10">
    <source>
        <dbReference type="Proteomes" id="UP000050454"/>
    </source>
</evidence>
<evidence type="ECO:0000256" key="6">
    <source>
        <dbReference type="ARBA" id="ARBA00022989"/>
    </source>
</evidence>
<keyword evidence="4 8" id="KW-1003">Cell membrane</keyword>
<feature type="transmembrane region" description="Helical" evidence="8">
    <location>
        <begin position="70"/>
        <end position="88"/>
    </location>
</feature>
<dbReference type="PANTHER" id="PTHR30269:SF38">
    <property type="entry name" value="SULFITE EXPORTER TAUE_SAFE"/>
    <property type="match status" value="1"/>
</dbReference>
<feature type="transmembrane region" description="Helical" evidence="8">
    <location>
        <begin position="42"/>
        <end position="63"/>
    </location>
</feature>
<keyword evidence="5 8" id="KW-0812">Transmembrane</keyword>
<keyword evidence="3" id="KW-0813">Transport</keyword>
<protein>
    <recommendedName>
        <fullName evidence="8">Probable membrane transporter protein</fullName>
    </recommendedName>
</protein>
<dbReference type="PANTHER" id="PTHR30269">
    <property type="entry name" value="TRANSMEMBRANE PROTEIN YFCA"/>
    <property type="match status" value="1"/>
</dbReference>
<evidence type="ECO:0000256" key="7">
    <source>
        <dbReference type="ARBA" id="ARBA00023136"/>
    </source>
</evidence>
<comment type="subcellular location">
    <subcellularLocation>
        <location evidence="1 8">Cell membrane</location>
        <topology evidence="1 8">Multi-pass membrane protein</topology>
    </subcellularLocation>
</comment>
<organism evidence="9 10">
    <name type="scientific">Jiulongibacter sediminis</name>
    <dbReference type="NCBI Taxonomy" id="1605367"/>
    <lineage>
        <taxon>Bacteria</taxon>
        <taxon>Pseudomonadati</taxon>
        <taxon>Bacteroidota</taxon>
        <taxon>Cytophagia</taxon>
        <taxon>Cytophagales</taxon>
        <taxon>Leadbetterellaceae</taxon>
        <taxon>Jiulongibacter</taxon>
    </lineage>
</organism>
<evidence type="ECO:0000313" key="9">
    <source>
        <dbReference type="EMBL" id="KPM49171.1"/>
    </source>
</evidence>
<comment type="similarity">
    <text evidence="2 8">Belongs to the 4-toluene sulfonate uptake permease (TSUP) (TC 2.A.102) family.</text>
</comment>
<dbReference type="Pfam" id="PF01925">
    <property type="entry name" value="TauE"/>
    <property type="match status" value="1"/>
</dbReference>
<evidence type="ECO:0000256" key="4">
    <source>
        <dbReference type="ARBA" id="ARBA00022475"/>
    </source>
</evidence>
<dbReference type="AlphaFoldDB" id="A0A0P7C9J6"/>
<evidence type="ECO:0000256" key="5">
    <source>
        <dbReference type="ARBA" id="ARBA00022692"/>
    </source>
</evidence>
<dbReference type="GO" id="GO:0005886">
    <property type="term" value="C:plasma membrane"/>
    <property type="evidence" value="ECO:0007669"/>
    <property type="project" value="UniProtKB-SubCell"/>
</dbReference>
<feature type="transmembrane region" description="Helical" evidence="8">
    <location>
        <begin position="7"/>
        <end position="30"/>
    </location>
</feature>
<name>A0A0P7C9J6_9BACT</name>
<dbReference type="STRING" id="1605367.AFM12_00545"/>
<dbReference type="InterPro" id="IPR052017">
    <property type="entry name" value="TSUP"/>
</dbReference>
<feature type="transmembrane region" description="Helical" evidence="8">
    <location>
        <begin position="94"/>
        <end position="114"/>
    </location>
</feature>
<keyword evidence="6 8" id="KW-1133">Transmembrane helix</keyword>
<proteinExistence type="inferred from homology"/>
<evidence type="ECO:0000256" key="8">
    <source>
        <dbReference type="RuleBase" id="RU363041"/>
    </source>
</evidence>
<dbReference type="InterPro" id="IPR002781">
    <property type="entry name" value="TM_pro_TauE-like"/>
</dbReference>
<dbReference type="OrthoDB" id="677436at2"/>
<dbReference type="RefSeq" id="WP_055143109.1">
    <property type="nucleotide sequence ID" value="NZ_JXSZ01000005.1"/>
</dbReference>
<feature type="transmembrane region" description="Helical" evidence="8">
    <location>
        <begin position="126"/>
        <end position="147"/>
    </location>
</feature>
<evidence type="ECO:0000256" key="1">
    <source>
        <dbReference type="ARBA" id="ARBA00004651"/>
    </source>
</evidence>